<keyword evidence="3 7" id="KW-0698">rRNA processing</keyword>
<feature type="compositionally biased region" description="Basic residues" evidence="8">
    <location>
        <begin position="530"/>
        <end position="542"/>
    </location>
</feature>
<evidence type="ECO:0000256" key="8">
    <source>
        <dbReference type="SAM" id="MobiDB-lite"/>
    </source>
</evidence>
<evidence type="ECO:0000256" key="6">
    <source>
        <dbReference type="ARBA" id="ARBA00029455"/>
    </source>
</evidence>
<feature type="compositionally biased region" description="Acidic residues" evidence="8">
    <location>
        <begin position="274"/>
        <end position="300"/>
    </location>
</feature>
<accession>A0ABM3RF73</accession>
<comment type="subcellular location">
    <subcellularLocation>
        <location evidence="1 7">Nucleus</location>
        <location evidence="1 7">Nucleolus</location>
    </subcellularLocation>
</comment>
<feature type="compositionally biased region" description="Basic and acidic residues" evidence="8">
    <location>
        <begin position="518"/>
        <end position="529"/>
    </location>
</feature>
<dbReference type="PANTHER" id="PTHR17039:SF0">
    <property type="entry name" value="U3 SMALL NUCLEOLAR RIBONUCLEOPROTEIN PROTEIN MPP10"/>
    <property type="match status" value="1"/>
</dbReference>
<feature type="region of interest" description="Disordered" evidence="8">
    <location>
        <begin position="516"/>
        <end position="567"/>
    </location>
</feature>
<evidence type="ECO:0000313" key="9">
    <source>
        <dbReference type="Proteomes" id="UP000813463"/>
    </source>
</evidence>
<feature type="compositionally biased region" description="Basic residues" evidence="8">
    <location>
        <begin position="203"/>
        <end position="212"/>
    </location>
</feature>
<comment type="similarity">
    <text evidence="6 7">Belongs to the MPP10 family.</text>
</comment>
<dbReference type="Pfam" id="PF04006">
    <property type="entry name" value="Mpp10"/>
    <property type="match status" value="1"/>
</dbReference>
<feature type="compositionally biased region" description="Acidic residues" evidence="8">
    <location>
        <begin position="122"/>
        <end position="176"/>
    </location>
</feature>
<feature type="compositionally biased region" description="Polar residues" evidence="8">
    <location>
        <begin position="558"/>
        <end position="567"/>
    </location>
</feature>
<reference evidence="10" key="2">
    <citation type="submission" date="2025-08" db="UniProtKB">
        <authorList>
            <consortium name="RefSeq"/>
        </authorList>
    </citation>
    <scope>IDENTIFICATION</scope>
    <source>
        <tissue evidence="10">Leaf</tissue>
    </source>
</reference>
<evidence type="ECO:0000256" key="7">
    <source>
        <dbReference type="PIRNR" id="PIRNR017300"/>
    </source>
</evidence>
<feature type="region of interest" description="Disordered" evidence="8">
    <location>
        <begin position="115"/>
        <end position="323"/>
    </location>
</feature>
<reference evidence="9" key="1">
    <citation type="journal article" date="2021" name="Nat. Commun.">
        <title>Genomic analyses provide insights into spinach domestication and the genetic basis of agronomic traits.</title>
        <authorList>
            <person name="Cai X."/>
            <person name="Sun X."/>
            <person name="Xu C."/>
            <person name="Sun H."/>
            <person name="Wang X."/>
            <person name="Ge C."/>
            <person name="Zhang Z."/>
            <person name="Wang Q."/>
            <person name="Fei Z."/>
            <person name="Jiao C."/>
            <person name="Wang Q."/>
        </authorList>
    </citation>
    <scope>NUCLEOTIDE SEQUENCE [LARGE SCALE GENOMIC DNA]</scope>
    <source>
        <strain evidence="9">cv. Varoflay</strain>
    </source>
</reference>
<evidence type="ECO:0000256" key="5">
    <source>
        <dbReference type="ARBA" id="ARBA00023274"/>
    </source>
</evidence>
<evidence type="ECO:0000256" key="2">
    <source>
        <dbReference type="ARBA" id="ARBA00022517"/>
    </source>
</evidence>
<evidence type="ECO:0000256" key="4">
    <source>
        <dbReference type="ARBA" id="ARBA00023242"/>
    </source>
</evidence>
<evidence type="ECO:0000313" key="10">
    <source>
        <dbReference type="RefSeq" id="XP_056694260.1"/>
    </source>
</evidence>
<dbReference type="PIRSF" id="PIRSF017300">
    <property type="entry name" value="snoRNP_Mpp10"/>
    <property type="match status" value="1"/>
</dbReference>
<comment type="function">
    <text evidence="7">Involved in nucleolar processing of pre-18S ribosomal RNA.</text>
</comment>
<keyword evidence="4 7" id="KW-0539">Nucleus</keyword>
<dbReference type="PANTHER" id="PTHR17039">
    <property type="entry name" value="U3 SMALL NUCLEOLAR RIBONUCLEOPROTEIN PROTEIN MPP10"/>
    <property type="match status" value="1"/>
</dbReference>
<evidence type="ECO:0000256" key="1">
    <source>
        <dbReference type="ARBA" id="ARBA00004604"/>
    </source>
</evidence>
<feature type="compositionally biased region" description="Low complexity" evidence="8">
    <location>
        <begin position="543"/>
        <end position="557"/>
    </location>
</feature>
<name>A0ABM3RF73_SPIOL</name>
<gene>
    <name evidence="10" type="primary">LOC110782419</name>
</gene>
<sequence>MAKPVEEKPGIEAINKLKSTDPPLFLSPSPDLSCFSRLASQHIFASLKPFSPKSPFDQLHLHGFDAEQIWQQIDLQCQPLITSLKREIKRYEKNPDKILDQFGVSGANGVLERRIKENGDVGLEDSEELSDEDEDEEGEDRESESEEEEDDDDNDESGEEEEELEDDGDGVPEVEDDFLKIKDLEKYLVREEEKEYGSEEKKSKKNKKKKGRKNVDGDEEDKNEESEEEEDDDELLMYGGDGEDGSDGSIRYEDFYVSKKKTPVTKRKRVDKSDDSDMEDENVDDSDDAEMEDEDDDDADDSKMENDNDEQNGNLSTYEKAREKIQAKIKQMEAENLAPKDWTMQGEISASKRPVDSALEVDLDFEHNMRPPPVITEEVTASLEEIIKKRILEGQFDDVQRAPKLVSAAPKETKELDDHKSKKGLGEIYEEEYAQQAGFVSAPLSMNDELKKEASDLFKRLCLKLDALSHFHFAPKPVVEDMSIQTNVPALTMEEVAPVAVSDAAMLAPEEVFSGKKNIKEDNELTKEDRKKRRAKKKRKFKAVSAKKAASTTPKKPSQTLNEGKEQ</sequence>
<dbReference type="InterPro" id="IPR012173">
    <property type="entry name" value="Mpp10"/>
</dbReference>
<feature type="compositionally biased region" description="Acidic residues" evidence="8">
    <location>
        <begin position="217"/>
        <end position="246"/>
    </location>
</feature>
<keyword evidence="2 7" id="KW-0690">Ribosome biogenesis</keyword>
<feature type="compositionally biased region" description="Basic and acidic residues" evidence="8">
    <location>
        <begin position="177"/>
        <end position="202"/>
    </location>
</feature>
<dbReference type="Proteomes" id="UP000813463">
    <property type="component" value="Chromosome 3"/>
</dbReference>
<keyword evidence="9" id="KW-1185">Reference proteome</keyword>
<proteinExistence type="inferred from homology"/>
<keyword evidence="5 7" id="KW-0687">Ribonucleoprotein</keyword>
<organism evidence="9 10">
    <name type="scientific">Spinacia oleracea</name>
    <name type="common">Spinach</name>
    <dbReference type="NCBI Taxonomy" id="3562"/>
    <lineage>
        <taxon>Eukaryota</taxon>
        <taxon>Viridiplantae</taxon>
        <taxon>Streptophyta</taxon>
        <taxon>Embryophyta</taxon>
        <taxon>Tracheophyta</taxon>
        <taxon>Spermatophyta</taxon>
        <taxon>Magnoliopsida</taxon>
        <taxon>eudicotyledons</taxon>
        <taxon>Gunneridae</taxon>
        <taxon>Pentapetalae</taxon>
        <taxon>Caryophyllales</taxon>
        <taxon>Chenopodiaceae</taxon>
        <taxon>Chenopodioideae</taxon>
        <taxon>Anserineae</taxon>
        <taxon>Spinacia</taxon>
    </lineage>
</organism>
<dbReference type="GeneID" id="110782419"/>
<evidence type="ECO:0000256" key="3">
    <source>
        <dbReference type="ARBA" id="ARBA00022552"/>
    </source>
</evidence>
<dbReference type="RefSeq" id="XP_056694260.1">
    <property type="nucleotide sequence ID" value="XM_056838282.1"/>
</dbReference>
<protein>
    <recommendedName>
        <fullName evidence="7">U3 small nucleolar ribonucleoprotein protein MPP10</fullName>
    </recommendedName>
</protein>
<feature type="compositionally biased region" description="Basic residues" evidence="8">
    <location>
        <begin position="258"/>
        <end position="270"/>
    </location>
</feature>